<name>A0ABP0DJK2_9PEZI</name>
<evidence type="ECO:0000256" key="1">
    <source>
        <dbReference type="SAM" id="MobiDB-lite"/>
    </source>
</evidence>
<feature type="compositionally biased region" description="Basic and acidic residues" evidence="1">
    <location>
        <begin position="240"/>
        <end position="249"/>
    </location>
</feature>
<dbReference type="Proteomes" id="UP001642501">
    <property type="component" value="Unassembled WGS sequence"/>
</dbReference>
<organism evidence="2 3">
    <name type="scientific">Sporothrix epigloea</name>
    <dbReference type="NCBI Taxonomy" id="1892477"/>
    <lineage>
        <taxon>Eukaryota</taxon>
        <taxon>Fungi</taxon>
        <taxon>Dikarya</taxon>
        <taxon>Ascomycota</taxon>
        <taxon>Pezizomycotina</taxon>
        <taxon>Sordariomycetes</taxon>
        <taxon>Sordariomycetidae</taxon>
        <taxon>Ophiostomatales</taxon>
        <taxon>Ophiostomataceae</taxon>
        <taxon>Sporothrix</taxon>
    </lineage>
</organism>
<protein>
    <submittedName>
        <fullName evidence="2">Uncharacterized protein</fullName>
    </submittedName>
</protein>
<keyword evidence="3" id="KW-1185">Reference proteome</keyword>
<reference evidence="2 3" key="1">
    <citation type="submission" date="2024-01" db="EMBL/GenBank/DDBJ databases">
        <authorList>
            <person name="Allen C."/>
            <person name="Tagirdzhanova G."/>
        </authorList>
    </citation>
    <scope>NUCLEOTIDE SEQUENCE [LARGE SCALE GENOMIC DNA]</scope>
    <source>
        <strain evidence="2 3">CBS 573.63</strain>
    </source>
</reference>
<dbReference type="EMBL" id="CAWUOM010000039">
    <property type="protein sequence ID" value="CAK7267806.1"/>
    <property type="molecule type" value="Genomic_DNA"/>
</dbReference>
<sequence>MDSLLAKLSEQKAAMHDHNKGSKRADEIAAHARVVKQQQNCNSLPPALSIEGPHGPSALTMRSASDHQQVSSDEIMRLRLQLAHAQNKISLLDNELAHTRSVKSDSSQILSVANTDPDYSTVPNSDNVLPTSINGLQVPHAARSLYNRESIWSQADDSRLRHIQNTTGSIGRSRGMWLDEIKQLETQQAFSTSGPSSIPIGTTSIPSQNAPIWPSSRPNNQGYFELNSQLFRDSQVTMEDDGRVDRLSPDNEMFLRPIRPGNRSDSRTSNSQNLVGYSTYSPVQMHLDASGSFATGTGGLQNINANGLNMFPQFQQPPIGTPLSPHATDFGNEMASWKTEVCLLVL</sequence>
<evidence type="ECO:0000313" key="2">
    <source>
        <dbReference type="EMBL" id="CAK7267806.1"/>
    </source>
</evidence>
<evidence type="ECO:0000313" key="3">
    <source>
        <dbReference type="Proteomes" id="UP001642501"/>
    </source>
</evidence>
<proteinExistence type="predicted"/>
<comment type="caution">
    <text evidence="2">The sequence shown here is derived from an EMBL/GenBank/DDBJ whole genome shotgun (WGS) entry which is preliminary data.</text>
</comment>
<gene>
    <name evidence="2" type="ORF">SEPCBS57363_002777</name>
</gene>
<accession>A0ABP0DJK2</accession>
<feature type="region of interest" description="Disordered" evidence="1">
    <location>
        <begin position="239"/>
        <end position="272"/>
    </location>
</feature>